<sequence>MVKSGISSFFVYVINLFPSMLLLVLIDDLLSENQISKGFYVFVSLVILGIIYFLLRTDYDSLYNAVYKESANLRLDIADILRKLPLSYFSRHDLSDLSQTVMSDVESMEHAMSHAMSKVTGFFMFYPIMVILLLVGNVKMGLACVLPIVISLGLLFLSKKIQVSETHKYYQKRRDNSENFQEAIELQQEIKSFGLVGLWKEDLYKKMDESEKIHFRSEIFQGLPLFLATLITQLTPGIVIISGAFLFQSSELSLLY</sequence>
<comment type="caution">
    <text evidence="7">The sequence shown here is derived from an EMBL/GenBank/DDBJ whole genome shotgun (WGS) entry which is preliminary data.</text>
</comment>
<dbReference type="GO" id="GO:0005524">
    <property type="term" value="F:ATP binding"/>
    <property type="evidence" value="ECO:0007669"/>
    <property type="project" value="UniProtKB-KW"/>
</dbReference>
<organism evidence="7">
    <name type="scientific">Salmonella enterica subsp. enterica serovar Aqua</name>
    <dbReference type="NCBI Taxonomy" id="1302615"/>
    <lineage>
        <taxon>Bacteria</taxon>
        <taxon>Pseudomonadati</taxon>
        <taxon>Pseudomonadota</taxon>
        <taxon>Gammaproteobacteria</taxon>
        <taxon>Enterobacterales</taxon>
        <taxon>Enterobacteriaceae</taxon>
        <taxon>Salmonella</taxon>
    </lineage>
</organism>
<evidence type="ECO:0000256" key="5">
    <source>
        <dbReference type="SAM" id="Phobius"/>
    </source>
</evidence>
<keyword evidence="3 5" id="KW-1133">Transmembrane helix</keyword>
<dbReference type="Gene3D" id="1.20.1560.10">
    <property type="entry name" value="ABC transporter type 1, transmembrane domain"/>
    <property type="match status" value="1"/>
</dbReference>
<proteinExistence type="predicted"/>
<evidence type="ECO:0000313" key="7">
    <source>
        <dbReference type="EMBL" id="ECA3795704.1"/>
    </source>
</evidence>
<dbReference type="GO" id="GO:0140359">
    <property type="term" value="F:ABC-type transporter activity"/>
    <property type="evidence" value="ECO:0007669"/>
    <property type="project" value="InterPro"/>
</dbReference>
<dbReference type="Pfam" id="PF00664">
    <property type="entry name" value="ABC_membrane"/>
    <property type="match status" value="1"/>
</dbReference>
<dbReference type="EMBL" id="AAHUDZ010000187">
    <property type="protein sequence ID" value="ECA3795704.1"/>
    <property type="molecule type" value="Genomic_DNA"/>
</dbReference>
<accession>A0A5X6ETH1</accession>
<evidence type="ECO:0000256" key="4">
    <source>
        <dbReference type="ARBA" id="ARBA00023136"/>
    </source>
</evidence>
<dbReference type="AlphaFoldDB" id="A0A5X6ETH1"/>
<dbReference type="GO" id="GO:0005886">
    <property type="term" value="C:plasma membrane"/>
    <property type="evidence" value="ECO:0007669"/>
    <property type="project" value="UniProtKB-SubCell"/>
</dbReference>
<evidence type="ECO:0000256" key="2">
    <source>
        <dbReference type="ARBA" id="ARBA00022692"/>
    </source>
</evidence>
<evidence type="ECO:0000259" key="6">
    <source>
        <dbReference type="PROSITE" id="PS50929"/>
    </source>
</evidence>
<keyword evidence="7" id="KW-0547">Nucleotide-binding</keyword>
<keyword evidence="7" id="KW-0067">ATP-binding</keyword>
<protein>
    <submittedName>
        <fullName evidence="7">ABC transporter ATP-binding protein</fullName>
    </submittedName>
</protein>
<dbReference type="InterPro" id="IPR011527">
    <property type="entry name" value="ABC1_TM_dom"/>
</dbReference>
<name>A0A5X6ETH1_SALET</name>
<feature type="transmembrane region" description="Helical" evidence="5">
    <location>
        <begin position="9"/>
        <end position="26"/>
    </location>
</feature>
<keyword evidence="4 5" id="KW-0472">Membrane</keyword>
<evidence type="ECO:0000256" key="3">
    <source>
        <dbReference type="ARBA" id="ARBA00022989"/>
    </source>
</evidence>
<dbReference type="InterPro" id="IPR036640">
    <property type="entry name" value="ABC1_TM_sf"/>
</dbReference>
<feature type="transmembrane region" description="Helical" evidence="5">
    <location>
        <begin position="225"/>
        <end position="247"/>
    </location>
</feature>
<evidence type="ECO:0000256" key="1">
    <source>
        <dbReference type="ARBA" id="ARBA00004651"/>
    </source>
</evidence>
<feature type="non-terminal residue" evidence="7">
    <location>
        <position position="256"/>
    </location>
</feature>
<reference evidence="7" key="1">
    <citation type="submission" date="2018-12" db="EMBL/GenBank/DDBJ databases">
        <authorList>
            <person name="Ashton P.M."/>
            <person name="Dallman T."/>
            <person name="Nair S."/>
            <person name="De Pinna E."/>
            <person name="Peters T."/>
            <person name="Grant K."/>
        </authorList>
    </citation>
    <scope>NUCLEOTIDE SEQUENCE</scope>
    <source>
        <strain evidence="7">650060</strain>
    </source>
</reference>
<keyword evidence="2 5" id="KW-0812">Transmembrane</keyword>
<dbReference type="PROSITE" id="PS50929">
    <property type="entry name" value="ABC_TM1F"/>
    <property type="match status" value="1"/>
</dbReference>
<dbReference type="SUPFAM" id="SSF90123">
    <property type="entry name" value="ABC transporter transmembrane region"/>
    <property type="match status" value="1"/>
</dbReference>
<gene>
    <name evidence="7" type="ORF">EKG95_28820</name>
</gene>
<feature type="domain" description="ABC transmembrane type-1" evidence="6">
    <location>
        <begin position="4"/>
        <end position="256"/>
    </location>
</feature>
<feature type="transmembrane region" description="Helical" evidence="5">
    <location>
        <begin position="38"/>
        <end position="55"/>
    </location>
</feature>
<feature type="transmembrane region" description="Helical" evidence="5">
    <location>
        <begin position="115"/>
        <end position="134"/>
    </location>
</feature>
<comment type="subcellular location">
    <subcellularLocation>
        <location evidence="1">Cell membrane</location>
        <topology evidence="1">Multi-pass membrane protein</topology>
    </subcellularLocation>
</comment>